<gene>
    <name evidence="1" type="ORF">KFK09_026087</name>
</gene>
<comment type="caution">
    <text evidence="1">The sequence shown here is derived from an EMBL/GenBank/DDBJ whole genome shotgun (WGS) entry which is preliminary data.</text>
</comment>
<dbReference type="AlphaFoldDB" id="A0A8T3A5L9"/>
<dbReference type="Proteomes" id="UP000829196">
    <property type="component" value="Unassembled WGS sequence"/>
</dbReference>
<proteinExistence type="predicted"/>
<evidence type="ECO:0000313" key="1">
    <source>
        <dbReference type="EMBL" id="KAI0491826.1"/>
    </source>
</evidence>
<evidence type="ECO:0000313" key="2">
    <source>
        <dbReference type="Proteomes" id="UP000829196"/>
    </source>
</evidence>
<sequence>MESAVDGKRALLAVNPGFRKSTDSADLRDLAEEAREREKVTFTASELQLLLQIKKMS</sequence>
<accession>A0A8T3A5L9</accession>
<dbReference type="EMBL" id="JAGYWB010000018">
    <property type="protein sequence ID" value="KAI0491826.1"/>
    <property type="molecule type" value="Genomic_DNA"/>
</dbReference>
<protein>
    <submittedName>
        <fullName evidence="1">Uncharacterized protein</fullName>
    </submittedName>
</protein>
<name>A0A8T3A5L9_DENNO</name>
<keyword evidence="2" id="KW-1185">Reference proteome</keyword>
<reference evidence="1" key="1">
    <citation type="journal article" date="2022" name="Front. Genet.">
        <title>Chromosome-Scale Assembly of the Dendrobium nobile Genome Provides Insights Into the Molecular Mechanism of the Biosynthesis of the Medicinal Active Ingredient of Dendrobium.</title>
        <authorList>
            <person name="Xu Q."/>
            <person name="Niu S.-C."/>
            <person name="Li K.-L."/>
            <person name="Zheng P.-J."/>
            <person name="Zhang X.-J."/>
            <person name="Jia Y."/>
            <person name="Liu Y."/>
            <person name="Niu Y.-X."/>
            <person name="Yu L.-H."/>
            <person name="Chen D.-F."/>
            <person name="Zhang G.-Q."/>
        </authorList>
    </citation>
    <scope>NUCLEOTIDE SEQUENCE</scope>
    <source>
        <tissue evidence="1">Leaf</tissue>
    </source>
</reference>
<organism evidence="1 2">
    <name type="scientific">Dendrobium nobile</name>
    <name type="common">Orchid</name>
    <dbReference type="NCBI Taxonomy" id="94219"/>
    <lineage>
        <taxon>Eukaryota</taxon>
        <taxon>Viridiplantae</taxon>
        <taxon>Streptophyta</taxon>
        <taxon>Embryophyta</taxon>
        <taxon>Tracheophyta</taxon>
        <taxon>Spermatophyta</taxon>
        <taxon>Magnoliopsida</taxon>
        <taxon>Liliopsida</taxon>
        <taxon>Asparagales</taxon>
        <taxon>Orchidaceae</taxon>
        <taxon>Epidendroideae</taxon>
        <taxon>Malaxideae</taxon>
        <taxon>Dendrobiinae</taxon>
        <taxon>Dendrobium</taxon>
    </lineage>
</organism>